<comment type="catalytic activity">
    <reaction evidence="7">
        <text>L-threonyl-[protein] + ATP = O-phospho-L-threonyl-[protein] + ADP + H(+)</text>
        <dbReference type="Rhea" id="RHEA:46608"/>
        <dbReference type="Rhea" id="RHEA-COMP:11060"/>
        <dbReference type="Rhea" id="RHEA-COMP:11605"/>
        <dbReference type="ChEBI" id="CHEBI:15378"/>
        <dbReference type="ChEBI" id="CHEBI:30013"/>
        <dbReference type="ChEBI" id="CHEBI:30616"/>
        <dbReference type="ChEBI" id="CHEBI:61977"/>
        <dbReference type="ChEBI" id="CHEBI:456216"/>
        <dbReference type="EC" id="2.7.11.1"/>
    </reaction>
</comment>
<dbReference type="EC" id="2.7.11.1" evidence="1"/>
<dbReference type="EMBL" id="ML977178">
    <property type="protein sequence ID" value="KAF1983114.1"/>
    <property type="molecule type" value="Genomic_DNA"/>
</dbReference>
<dbReference type="InterPro" id="IPR011009">
    <property type="entry name" value="Kinase-like_dom_sf"/>
</dbReference>
<gene>
    <name evidence="11" type="ORF">K402DRAFT_407227</name>
</gene>
<dbReference type="PROSITE" id="PS50011">
    <property type="entry name" value="PROTEIN_KINASE_DOM"/>
    <property type="match status" value="1"/>
</dbReference>
<dbReference type="PANTHER" id="PTHR43895">
    <property type="entry name" value="CALCIUM/CALMODULIN-DEPENDENT PROTEIN KINASE KINASE-RELATED"/>
    <property type="match status" value="1"/>
</dbReference>
<dbReference type="AlphaFoldDB" id="A0A6G1GQM1"/>
<dbReference type="InterPro" id="IPR008271">
    <property type="entry name" value="Ser/Thr_kinase_AS"/>
</dbReference>
<dbReference type="GO" id="GO:0035861">
    <property type="term" value="C:site of double-strand break"/>
    <property type="evidence" value="ECO:0007669"/>
    <property type="project" value="TreeGrafter"/>
</dbReference>
<dbReference type="GO" id="GO:0005634">
    <property type="term" value="C:nucleus"/>
    <property type="evidence" value="ECO:0007669"/>
    <property type="project" value="TreeGrafter"/>
</dbReference>
<comment type="catalytic activity">
    <reaction evidence="8">
        <text>L-seryl-[protein] + ATP = O-phospho-L-seryl-[protein] + ADP + H(+)</text>
        <dbReference type="Rhea" id="RHEA:17989"/>
        <dbReference type="Rhea" id="RHEA-COMP:9863"/>
        <dbReference type="Rhea" id="RHEA-COMP:11604"/>
        <dbReference type="ChEBI" id="CHEBI:15378"/>
        <dbReference type="ChEBI" id="CHEBI:29999"/>
        <dbReference type="ChEBI" id="CHEBI:30616"/>
        <dbReference type="ChEBI" id="CHEBI:83421"/>
        <dbReference type="ChEBI" id="CHEBI:456216"/>
        <dbReference type="EC" id="2.7.11.1"/>
    </reaction>
</comment>
<evidence type="ECO:0000256" key="3">
    <source>
        <dbReference type="ARBA" id="ARBA00022679"/>
    </source>
</evidence>
<dbReference type="GO" id="GO:0007095">
    <property type="term" value="P:mitotic G2 DNA damage checkpoint signaling"/>
    <property type="evidence" value="ECO:0007669"/>
    <property type="project" value="TreeGrafter"/>
</dbReference>
<dbReference type="PROSITE" id="PS00107">
    <property type="entry name" value="PROTEIN_KINASE_ATP"/>
    <property type="match status" value="1"/>
</dbReference>
<dbReference type="OrthoDB" id="539158at2759"/>
<evidence type="ECO:0000256" key="5">
    <source>
        <dbReference type="ARBA" id="ARBA00022777"/>
    </source>
</evidence>
<evidence type="ECO:0000256" key="6">
    <source>
        <dbReference type="ARBA" id="ARBA00022840"/>
    </source>
</evidence>
<evidence type="ECO:0000313" key="11">
    <source>
        <dbReference type="EMBL" id="KAF1983114.1"/>
    </source>
</evidence>
<keyword evidence="2" id="KW-0723">Serine/threonine-protein kinase</keyword>
<evidence type="ECO:0000259" key="10">
    <source>
        <dbReference type="PROSITE" id="PS50011"/>
    </source>
</evidence>
<evidence type="ECO:0000313" key="12">
    <source>
        <dbReference type="Proteomes" id="UP000800041"/>
    </source>
</evidence>
<accession>A0A6G1GQM1</accession>
<dbReference type="PANTHER" id="PTHR43895:SF32">
    <property type="entry name" value="SERINE_THREONINE-PROTEIN KINASE CHK1"/>
    <property type="match status" value="1"/>
</dbReference>
<protein>
    <recommendedName>
        <fullName evidence="1">non-specific serine/threonine protein kinase</fullName>
        <ecNumber evidence="1">2.7.11.1</ecNumber>
    </recommendedName>
</protein>
<keyword evidence="4 9" id="KW-0547">Nucleotide-binding</keyword>
<keyword evidence="12" id="KW-1185">Reference proteome</keyword>
<dbReference type="GO" id="GO:0005737">
    <property type="term" value="C:cytoplasm"/>
    <property type="evidence" value="ECO:0007669"/>
    <property type="project" value="TreeGrafter"/>
</dbReference>
<proteinExistence type="predicted"/>
<organism evidence="11 12">
    <name type="scientific">Aulographum hederae CBS 113979</name>
    <dbReference type="NCBI Taxonomy" id="1176131"/>
    <lineage>
        <taxon>Eukaryota</taxon>
        <taxon>Fungi</taxon>
        <taxon>Dikarya</taxon>
        <taxon>Ascomycota</taxon>
        <taxon>Pezizomycotina</taxon>
        <taxon>Dothideomycetes</taxon>
        <taxon>Pleosporomycetidae</taxon>
        <taxon>Aulographales</taxon>
        <taxon>Aulographaceae</taxon>
    </lineage>
</organism>
<evidence type="ECO:0000256" key="9">
    <source>
        <dbReference type="PROSITE-ProRule" id="PRU10141"/>
    </source>
</evidence>
<feature type="binding site" evidence="9">
    <location>
        <position position="49"/>
    </location>
    <ligand>
        <name>ATP</name>
        <dbReference type="ChEBI" id="CHEBI:30616"/>
    </ligand>
</feature>
<evidence type="ECO:0000256" key="1">
    <source>
        <dbReference type="ARBA" id="ARBA00012513"/>
    </source>
</evidence>
<name>A0A6G1GQM1_9PEZI</name>
<keyword evidence="6 9" id="KW-0067">ATP-binding</keyword>
<dbReference type="FunFam" id="1.10.510.10:FF:000692">
    <property type="entry name" value="Serine/threonine protein kinase, variant"/>
    <property type="match status" value="1"/>
</dbReference>
<evidence type="ECO:0000256" key="2">
    <source>
        <dbReference type="ARBA" id="ARBA00022527"/>
    </source>
</evidence>
<dbReference type="Gene3D" id="1.10.510.10">
    <property type="entry name" value="Transferase(Phosphotransferase) domain 1"/>
    <property type="match status" value="1"/>
</dbReference>
<dbReference type="PROSITE" id="PS00108">
    <property type="entry name" value="PROTEIN_KINASE_ST"/>
    <property type="match status" value="1"/>
</dbReference>
<dbReference type="Pfam" id="PF00069">
    <property type="entry name" value="Pkinase"/>
    <property type="match status" value="1"/>
</dbReference>
<dbReference type="InterPro" id="IPR000719">
    <property type="entry name" value="Prot_kinase_dom"/>
</dbReference>
<keyword evidence="5 11" id="KW-0418">Kinase</keyword>
<dbReference type="SMART" id="SM00220">
    <property type="entry name" value="S_TKc"/>
    <property type="match status" value="1"/>
</dbReference>
<keyword evidence="3" id="KW-0808">Transferase</keyword>
<dbReference type="SUPFAM" id="SSF56112">
    <property type="entry name" value="Protein kinase-like (PK-like)"/>
    <property type="match status" value="1"/>
</dbReference>
<evidence type="ECO:0000256" key="7">
    <source>
        <dbReference type="ARBA" id="ARBA00047899"/>
    </source>
</evidence>
<dbReference type="InterPro" id="IPR017441">
    <property type="entry name" value="Protein_kinase_ATP_BS"/>
</dbReference>
<evidence type="ECO:0000256" key="8">
    <source>
        <dbReference type="ARBA" id="ARBA00048679"/>
    </source>
</evidence>
<evidence type="ECO:0000256" key="4">
    <source>
        <dbReference type="ARBA" id="ARBA00022741"/>
    </source>
</evidence>
<sequence length="542" mass="60005">MVQPPSSQVAPLPSNLPFRIVSRTIGQGAYAFIRKACPFNANRPVIAIKFINKRHAFETGKLNRKQLAMELALHNHLGKHQNIIHYLSSGEDVAWTWIAMELADGGDLFDKIEADAGVSEDVAHFYFTQLISAVSYMHSKGVAHRDIKPENILLSGDGDLKLADFGLAALFHKDGQVRKCNTVCGSPPYIAPEILSSKRSAKRSDILDESAGYMGNISDVWSCGIVLFVLLVGNTPWDEPTRQSYEFCEFLKTEGHTTDELWEKIPPAAMSLLRGMLKISPESRFSLDGIRTHPWFTQPNNYLSSSGTLANQIGLATQMFESLRIDLTAELTPSQRQRQAATAGDDSMDIDTDTNNRISATQPETPSAEITFDWERPARLAAHEGFSASQPTFTCFSHANIPPSTMDRLADDPALSQFSATPQVPISLTQAARQFRDILPAPTLARFLSPLPLSLLLPLIVEALHRLGVPARADEKYDGEAFVHVKTKDERGQGLSGTVVCEQFDESMVEVRFLKAKGDPLEWRRFFKKVVRLCKDGVLVPG</sequence>
<dbReference type="GO" id="GO:0004674">
    <property type="term" value="F:protein serine/threonine kinase activity"/>
    <property type="evidence" value="ECO:0007669"/>
    <property type="project" value="UniProtKB-KW"/>
</dbReference>
<feature type="domain" description="Protein kinase" evidence="10">
    <location>
        <begin position="19"/>
        <end position="296"/>
    </location>
</feature>
<reference evidence="11" key="1">
    <citation type="journal article" date="2020" name="Stud. Mycol.">
        <title>101 Dothideomycetes genomes: a test case for predicting lifestyles and emergence of pathogens.</title>
        <authorList>
            <person name="Haridas S."/>
            <person name="Albert R."/>
            <person name="Binder M."/>
            <person name="Bloem J."/>
            <person name="Labutti K."/>
            <person name="Salamov A."/>
            <person name="Andreopoulos B."/>
            <person name="Baker S."/>
            <person name="Barry K."/>
            <person name="Bills G."/>
            <person name="Bluhm B."/>
            <person name="Cannon C."/>
            <person name="Castanera R."/>
            <person name="Culley D."/>
            <person name="Daum C."/>
            <person name="Ezra D."/>
            <person name="Gonzalez J."/>
            <person name="Henrissat B."/>
            <person name="Kuo A."/>
            <person name="Liang C."/>
            <person name="Lipzen A."/>
            <person name="Lutzoni F."/>
            <person name="Magnuson J."/>
            <person name="Mondo S."/>
            <person name="Nolan M."/>
            <person name="Ohm R."/>
            <person name="Pangilinan J."/>
            <person name="Park H.-J."/>
            <person name="Ramirez L."/>
            <person name="Alfaro M."/>
            <person name="Sun H."/>
            <person name="Tritt A."/>
            <person name="Yoshinaga Y."/>
            <person name="Zwiers L.-H."/>
            <person name="Turgeon B."/>
            <person name="Goodwin S."/>
            <person name="Spatafora J."/>
            <person name="Crous P."/>
            <person name="Grigoriev I."/>
        </authorList>
    </citation>
    <scope>NUCLEOTIDE SEQUENCE</scope>
    <source>
        <strain evidence="11">CBS 113979</strain>
    </source>
</reference>
<dbReference type="GO" id="GO:0005524">
    <property type="term" value="F:ATP binding"/>
    <property type="evidence" value="ECO:0007669"/>
    <property type="project" value="UniProtKB-UniRule"/>
</dbReference>
<dbReference type="Proteomes" id="UP000800041">
    <property type="component" value="Unassembled WGS sequence"/>
</dbReference>